<dbReference type="EMBL" id="WUUS01000003">
    <property type="protein sequence ID" value="MXR41018.1"/>
    <property type="molecule type" value="Genomic_DNA"/>
</dbReference>
<reference evidence="1 2" key="1">
    <citation type="submission" date="2019-12" db="EMBL/GenBank/DDBJ databases">
        <title>Isolation and characterization of three novel carbon monoxide-oxidizing members of Halobacteria from salione crusts and soils.</title>
        <authorList>
            <person name="Myers M.R."/>
            <person name="King G.M."/>
        </authorList>
    </citation>
    <scope>NUCLEOTIDE SEQUENCE [LARGE SCALE GENOMIC DNA]</scope>
    <source>
        <strain evidence="1 2">WSA2</strain>
    </source>
</reference>
<dbReference type="InterPro" id="IPR036390">
    <property type="entry name" value="WH_DNA-bd_sf"/>
</dbReference>
<protein>
    <submittedName>
        <fullName evidence="1">Transcriptional regulator</fullName>
    </submittedName>
</protein>
<name>A0A6B0SQ20_9EURY</name>
<keyword evidence="2" id="KW-1185">Reference proteome</keyword>
<dbReference type="InterPro" id="IPR036388">
    <property type="entry name" value="WH-like_DNA-bd_sf"/>
</dbReference>
<gene>
    <name evidence="1" type="ORF">GRX01_06645</name>
</gene>
<dbReference type="Proteomes" id="UP000437065">
    <property type="component" value="Unassembled WGS sequence"/>
</dbReference>
<evidence type="ECO:0000313" key="1">
    <source>
        <dbReference type="EMBL" id="MXR41018.1"/>
    </source>
</evidence>
<sequence>MRARADWMQYPSDDRILELLEESGLILSPSIMSANLDLTRQHISSRLSELLDHDMVEKTDTGQGHYRITEKGEAYLVGELNEDDL</sequence>
<dbReference type="OrthoDB" id="285635at2157"/>
<comment type="caution">
    <text evidence="1">The sequence shown here is derived from an EMBL/GenBank/DDBJ whole genome shotgun (WGS) entry which is preliminary data.</text>
</comment>
<dbReference type="Gene3D" id="1.10.10.10">
    <property type="entry name" value="Winged helix-like DNA-binding domain superfamily/Winged helix DNA-binding domain"/>
    <property type="match status" value="1"/>
</dbReference>
<accession>A0A6B0SQ20</accession>
<proteinExistence type="predicted"/>
<evidence type="ECO:0000313" key="2">
    <source>
        <dbReference type="Proteomes" id="UP000437065"/>
    </source>
</evidence>
<organism evidence="1 2">
    <name type="scientific">Halobaculum saliterrae</name>
    <dbReference type="NCBI Taxonomy" id="2073113"/>
    <lineage>
        <taxon>Archaea</taxon>
        <taxon>Methanobacteriati</taxon>
        <taxon>Methanobacteriota</taxon>
        <taxon>Stenosarchaea group</taxon>
        <taxon>Halobacteria</taxon>
        <taxon>Halobacteriales</taxon>
        <taxon>Haloferacaceae</taxon>
        <taxon>Halobaculum</taxon>
    </lineage>
</organism>
<dbReference type="AlphaFoldDB" id="A0A6B0SQ20"/>
<dbReference type="SUPFAM" id="SSF46785">
    <property type="entry name" value="Winged helix' DNA-binding domain"/>
    <property type="match status" value="1"/>
</dbReference>